<evidence type="ECO:0000256" key="4">
    <source>
        <dbReference type="ARBA" id="ARBA00022730"/>
    </source>
</evidence>
<keyword evidence="7 10" id="KW-0862">Zinc</keyword>
<dbReference type="SUPFAM" id="SSF50249">
    <property type="entry name" value="Nucleic acid-binding proteins"/>
    <property type="match status" value="1"/>
</dbReference>
<dbReference type="HOGENOM" id="CLU_033617_2_0_0"/>
<feature type="compositionally biased region" description="Basic and acidic residues" evidence="11">
    <location>
        <begin position="41"/>
        <end position="57"/>
    </location>
</feature>
<feature type="binding site" evidence="10">
    <location>
        <position position="352"/>
    </location>
    <ligand>
        <name>Zn(2+)</name>
        <dbReference type="ChEBI" id="CHEBI:29105"/>
    </ligand>
</feature>
<evidence type="ECO:0000256" key="3">
    <source>
        <dbReference type="ARBA" id="ARBA00022723"/>
    </source>
</evidence>
<proteinExistence type="inferred from homology"/>
<sequence>MCYHLNMEDQENPTVSKRWIACPIEEEYLGSDRKQKRKERKEKSSRDRSKFKKTDKSKYTDSLQKEIKERVVDQELFFGRVLSVTSQGIVVDCDREIYTCMIRGLLKREKTQTKTLVAVGDIVRFAKMPDNEGMIVDVEPRKSILSRADNLSRKKEHLIAVNIDQVLITSSVVIPPLKPALIDRYIIAACKGGMRPVIIVNKVDLLDSHDFDDEARKEQRDLLEKCRQAYKEVGISFFEVSVESRCGLDELKEAMRDQTSVFSGQSGTGKSSLINELTGLNLPVGDTVKQTRKGAHTTTQARLVPLDCGGFCVDTPGIKSFGLWDLAQEEIQQYFPEIEKISSFCRFPNCTHTHEEKCQVRKDVEDGNISPLRFESYLSLIESVVQKHHRR</sequence>
<feature type="domain" description="CP-type G" evidence="13">
    <location>
        <begin position="152"/>
        <end position="321"/>
    </location>
</feature>
<feature type="binding site" evidence="10">
    <location>
        <position position="358"/>
    </location>
    <ligand>
        <name>Zn(2+)</name>
        <dbReference type="ChEBI" id="CHEBI:29105"/>
    </ligand>
</feature>
<dbReference type="PROSITE" id="PS50936">
    <property type="entry name" value="ENGC_GTPASE"/>
    <property type="match status" value="1"/>
</dbReference>
<name>D6YT06_WADCW</name>
<feature type="binding site" evidence="10">
    <location>
        <begin position="201"/>
        <end position="204"/>
    </location>
    <ligand>
        <name>GTP</name>
        <dbReference type="ChEBI" id="CHEBI:37565"/>
    </ligand>
</feature>
<dbReference type="Pfam" id="PF16745">
    <property type="entry name" value="RsgA_N"/>
    <property type="match status" value="1"/>
</dbReference>
<dbReference type="GO" id="GO:0003924">
    <property type="term" value="F:GTPase activity"/>
    <property type="evidence" value="ECO:0007669"/>
    <property type="project" value="UniProtKB-UniRule"/>
</dbReference>
<keyword evidence="15" id="KW-1185">Reference proteome</keyword>
<comment type="subcellular location">
    <subcellularLocation>
        <location evidence="10">Cytoplasm</location>
    </subcellularLocation>
</comment>
<dbReference type="Pfam" id="PF03193">
    <property type="entry name" value="RsgA_GTPase"/>
    <property type="match status" value="1"/>
</dbReference>
<dbReference type="InterPro" id="IPR031944">
    <property type="entry name" value="RsgA_N"/>
</dbReference>
<dbReference type="InterPro" id="IPR012340">
    <property type="entry name" value="NA-bd_OB-fold"/>
</dbReference>
<evidence type="ECO:0000256" key="8">
    <source>
        <dbReference type="ARBA" id="ARBA00022884"/>
    </source>
</evidence>
<dbReference type="EC" id="3.6.1.-" evidence="10"/>
<feature type="domain" description="EngC GTPase" evidence="12">
    <location>
        <begin position="161"/>
        <end position="319"/>
    </location>
</feature>
<feature type="binding site" evidence="10">
    <location>
        <position position="345"/>
    </location>
    <ligand>
        <name>Zn(2+)</name>
        <dbReference type="ChEBI" id="CHEBI:29105"/>
    </ligand>
</feature>
<dbReference type="InterPro" id="IPR030378">
    <property type="entry name" value="G_CP_dom"/>
</dbReference>
<evidence type="ECO:0000313" key="15">
    <source>
        <dbReference type="Proteomes" id="UP000001505"/>
    </source>
</evidence>
<dbReference type="PROSITE" id="PS51721">
    <property type="entry name" value="G_CP"/>
    <property type="match status" value="1"/>
</dbReference>
<dbReference type="KEGG" id="wch:wcw_1863"/>
<evidence type="ECO:0000256" key="5">
    <source>
        <dbReference type="ARBA" id="ARBA00022741"/>
    </source>
</evidence>
<keyword evidence="2 10" id="KW-0690">Ribosome biogenesis</keyword>
<organism evidence="14 15">
    <name type="scientific">Waddlia chondrophila (strain ATCC VR-1470 / WSU 86-1044)</name>
    <dbReference type="NCBI Taxonomy" id="716544"/>
    <lineage>
        <taxon>Bacteria</taxon>
        <taxon>Pseudomonadati</taxon>
        <taxon>Chlamydiota</taxon>
        <taxon>Chlamydiia</taxon>
        <taxon>Parachlamydiales</taxon>
        <taxon>Waddliaceae</taxon>
        <taxon>Waddlia</taxon>
    </lineage>
</organism>
<dbReference type="EMBL" id="CP001928">
    <property type="protein sequence ID" value="ADI39201.1"/>
    <property type="molecule type" value="Genomic_DNA"/>
</dbReference>
<dbReference type="GO" id="GO:0019843">
    <property type="term" value="F:rRNA binding"/>
    <property type="evidence" value="ECO:0007669"/>
    <property type="project" value="UniProtKB-KW"/>
</dbReference>
<comment type="similarity">
    <text evidence="10">Belongs to the TRAFAC class YlqF/YawG GTPase family. RsgA subfamily.</text>
</comment>
<comment type="function">
    <text evidence="10">One of several proteins that assist in the late maturation steps of the functional core of the 30S ribosomal subunit. Helps release RbfA from mature subunits. May play a role in the assembly of ribosomal proteins into the subunit. Circularly permuted GTPase that catalyzes slow GTP hydrolysis, GTPase activity is stimulated by the 30S ribosomal subunit.</text>
</comment>
<dbReference type="InterPro" id="IPR027417">
    <property type="entry name" value="P-loop_NTPase"/>
</dbReference>
<dbReference type="InterPro" id="IPR010914">
    <property type="entry name" value="RsgA_GTPase_dom"/>
</dbReference>
<dbReference type="AlphaFoldDB" id="D6YT06"/>
<evidence type="ECO:0000259" key="12">
    <source>
        <dbReference type="PROSITE" id="PS50936"/>
    </source>
</evidence>
<keyword evidence="3 10" id="KW-0479">Metal-binding</keyword>
<evidence type="ECO:0000256" key="7">
    <source>
        <dbReference type="ARBA" id="ARBA00022833"/>
    </source>
</evidence>
<feature type="binding site" evidence="10">
    <location>
        <begin position="264"/>
        <end position="272"/>
    </location>
    <ligand>
        <name>GTP</name>
        <dbReference type="ChEBI" id="CHEBI:37565"/>
    </ligand>
</feature>
<dbReference type="Gene3D" id="2.40.50.140">
    <property type="entry name" value="Nucleic acid-binding proteins"/>
    <property type="match status" value="1"/>
</dbReference>
<comment type="subunit">
    <text evidence="10">Monomer. Associates with 30S ribosomal subunit, binds 16S rRNA.</text>
</comment>
<dbReference type="GO" id="GO:0005525">
    <property type="term" value="F:GTP binding"/>
    <property type="evidence" value="ECO:0007669"/>
    <property type="project" value="UniProtKB-UniRule"/>
</dbReference>
<keyword evidence="4 10" id="KW-0699">rRNA-binding</keyword>
<dbReference type="InterPro" id="IPR004881">
    <property type="entry name" value="Ribosome_biogen_GTPase_RsgA"/>
</dbReference>
<evidence type="ECO:0000256" key="9">
    <source>
        <dbReference type="ARBA" id="ARBA00023134"/>
    </source>
</evidence>
<reference evidence="14 15" key="1">
    <citation type="journal article" date="2010" name="PLoS ONE">
        <title>The Waddlia genome: a window into chlamydial biology.</title>
        <authorList>
            <person name="Bertelli C."/>
            <person name="Collyn F."/>
            <person name="Croxatto A."/>
            <person name="Ruckert C."/>
            <person name="Polkinghorne A."/>
            <person name="Kebbi-Beghdadi C."/>
            <person name="Goesmann A."/>
            <person name="Vaughan L."/>
            <person name="Greub G."/>
        </authorList>
    </citation>
    <scope>NUCLEOTIDE SEQUENCE [LARGE SCALE GENOMIC DNA]</scope>
    <source>
        <strain evidence="15">ATCC VR-1470 / WSU 86-1044</strain>
    </source>
</reference>
<evidence type="ECO:0000256" key="2">
    <source>
        <dbReference type="ARBA" id="ARBA00022517"/>
    </source>
</evidence>
<comment type="cofactor">
    <cofactor evidence="10">
        <name>Zn(2+)</name>
        <dbReference type="ChEBI" id="CHEBI:29105"/>
    </cofactor>
    <text evidence="10">Binds 1 zinc ion per subunit.</text>
</comment>
<dbReference type="Gene3D" id="1.10.40.50">
    <property type="entry name" value="Probable gtpase engc, domain 3"/>
    <property type="match status" value="1"/>
</dbReference>
<dbReference type="CDD" id="cd01854">
    <property type="entry name" value="YjeQ_EngC"/>
    <property type="match status" value="1"/>
</dbReference>
<dbReference type="GO" id="GO:0046872">
    <property type="term" value="F:metal ion binding"/>
    <property type="evidence" value="ECO:0007669"/>
    <property type="project" value="UniProtKB-KW"/>
</dbReference>
<dbReference type="Gene3D" id="3.40.50.300">
    <property type="entry name" value="P-loop containing nucleotide triphosphate hydrolases"/>
    <property type="match status" value="1"/>
</dbReference>
<dbReference type="NCBIfam" id="TIGR00157">
    <property type="entry name" value="ribosome small subunit-dependent GTPase A"/>
    <property type="match status" value="1"/>
</dbReference>
<keyword evidence="1 10" id="KW-0963">Cytoplasm</keyword>
<dbReference type="HAMAP" id="MF_01820">
    <property type="entry name" value="GTPase_RsgA"/>
    <property type="match status" value="1"/>
</dbReference>
<dbReference type="GO" id="GO:0005737">
    <property type="term" value="C:cytoplasm"/>
    <property type="evidence" value="ECO:0007669"/>
    <property type="project" value="UniProtKB-SubCell"/>
</dbReference>
<dbReference type="SUPFAM" id="SSF52540">
    <property type="entry name" value="P-loop containing nucleoside triphosphate hydrolases"/>
    <property type="match status" value="1"/>
</dbReference>
<dbReference type="GO" id="GO:0042274">
    <property type="term" value="P:ribosomal small subunit biogenesis"/>
    <property type="evidence" value="ECO:0007669"/>
    <property type="project" value="UniProtKB-UniRule"/>
</dbReference>
<dbReference type="PANTHER" id="PTHR32120">
    <property type="entry name" value="SMALL RIBOSOMAL SUBUNIT BIOGENESIS GTPASE RSGA"/>
    <property type="match status" value="1"/>
</dbReference>
<feature type="binding site" evidence="10">
    <location>
        <position position="350"/>
    </location>
    <ligand>
        <name>Zn(2+)</name>
        <dbReference type="ChEBI" id="CHEBI:29105"/>
    </ligand>
</feature>
<keyword evidence="6 10" id="KW-0378">Hydrolase</keyword>
<evidence type="ECO:0000313" key="14">
    <source>
        <dbReference type="EMBL" id="ADI39201.1"/>
    </source>
</evidence>
<dbReference type="STRING" id="716544.wcw_1863"/>
<gene>
    <name evidence="10 14" type="primary">rsgA</name>
    <name evidence="14" type="ordered locus">wcw_1863</name>
</gene>
<dbReference type="eggNOG" id="COG1162">
    <property type="taxonomic scope" value="Bacteria"/>
</dbReference>
<keyword evidence="5 10" id="KW-0547">Nucleotide-binding</keyword>
<evidence type="ECO:0000256" key="6">
    <source>
        <dbReference type="ARBA" id="ARBA00022801"/>
    </source>
</evidence>
<evidence type="ECO:0000256" key="10">
    <source>
        <dbReference type="HAMAP-Rule" id="MF_01820"/>
    </source>
</evidence>
<evidence type="ECO:0000256" key="1">
    <source>
        <dbReference type="ARBA" id="ARBA00022490"/>
    </source>
</evidence>
<protein>
    <recommendedName>
        <fullName evidence="10">Small ribosomal subunit biogenesis GTPase RsgA</fullName>
        <ecNumber evidence="10">3.6.1.-</ecNumber>
    </recommendedName>
</protein>
<keyword evidence="8 10" id="KW-0694">RNA-binding</keyword>
<evidence type="ECO:0000256" key="11">
    <source>
        <dbReference type="SAM" id="MobiDB-lite"/>
    </source>
</evidence>
<keyword evidence="9 10" id="KW-0342">GTP-binding</keyword>
<dbReference type="Proteomes" id="UP000001505">
    <property type="component" value="Chromosome"/>
</dbReference>
<evidence type="ECO:0000259" key="13">
    <source>
        <dbReference type="PROSITE" id="PS51721"/>
    </source>
</evidence>
<feature type="region of interest" description="Disordered" evidence="11">
    <location>
        <begin position="31"/>
        <end position="57"/>
    </location>
</feature>
<dbReference type="PANTHER" id="PTHR32120:SF11">
    <property type="entry name" value="SMALL RIBOSOMAL SUBUNIT BIOGENESIS GTPASE RSGA 1, MITOCHONDRIAL-RELATED"/>
    <property type="match status" value="1"/>
</dbReference>
<accession>D6YT06</accession>